<sequence>MNQEEVKYYRMFIAVKNTLENNTSIWSGNPKFAETKTNFDSEVKAISLLDKEASLNTKGQTRDKNQIRSAVEQKTLMLSGALTAHAALTQNETLKEKLITSKSGLERLKETELVTYAGIMADTIVPLQQTFTSDYGVTESEVEDFQTTLDEYAPLVGVTRQRQAKINASKKTLRGHVDEANRLLREIIDPLLLRYKYINAEFYNEYQQSRTIVD</sequence>
<keyword evidence="2" id="KW-1185">Reference proteome</keyword>
<name>A0A937A6P1_9FLAO</name>
<organism evidence="1 2">
    <name type="scientific">Aquimarina mytili</name>
    <dbReference type="NCBI Taxonomy" id="874423"/>
    <lineage>
        <taxon>Bacteria</taxon>
        <taxon>Pseudomonadati</taxon>
        <taxon>Bacteroidota</taxon>
        <taxon>Flavobacteriia</taxon>
        <taxon>Flavobacteriales</taxon>
        <taxon>Flavobacteriaceae</taxon>
        <taxon>Aquimarina</taxon>
    </lineage>
</organism>
<dbReference type="EMBL" id="JAERQJ010000008">
    <property type="protein sequence ID" value="MBL0685264.1"/>
    <property type="molecule type" value="Genomic_DNA"/>
</dbReference>
<protein>
    <submittedName>
        <fullName evidence="1">Uncharacterized protein</fullName>
    </submittedName>
</protein>
<comment type="caution">
    <text evidence="1">The sequence shown here is derived from an EMBL/GenBank/DDBJ whole genome shotgun (WGS) entry which is preliminary data.</text>
</comment>
<evidence type="ECO:0000313" key="2">
    <source>
        <dbReference type="Proteomes" id="UP000651057"/>
    </source>
</evidence>
<accession>A0A937A6P1</accession>
<dbReference type="RefSeq" id="WP_201923206.1">
    <property type="nucleotide sequence ID" value="NZ_BAABAX010000002.1"/>
</dbReference>
<proteinExistence type="predicted"/>
<dbReference type="AlphaFoldDB" id="A0A937A6P1"/>
<dbReference type="Proteomes" id="UP000651057">
    <property type="component" value="Unassembled WGS sequence"/>
</dbReference>
<evidence type="ECO:0000313" key="1">
    <source>
        <dbReference type="EMBL" id="MBL0685264.1"/>
    </source>
</evidence>
<reference evidence="1" key="1">
    <citation type="submission" date="2021-01" db="EMBL/GenBank/DDBJ databases">
        <authorList>
            <person name="Zhong Y.L."/>
        </authorList>
    </citation>
    <scope>NUCLEOTIDE SEQUENCE</scope>
    <source>
        <strain evidence="1">KCTC 23302</strain>
    </source>
</reference>
<gene>
    <name evidence="1" type="ORF">JJQ60_17150</name>
</gene>